<name>A0A7R9TGF3_9VIRI</name>
<dbReference type="InterPro" id="IPR056683">
    <property type="entry name" value="DUF7781"/>
</dbReference>
<dbReference type="EMBL" id="HBDZ01004996">
    <property type="protein sequence ID" value="CAD8234902.1"/>
    <property type="molecule type" value="Transcribed_RNA"/>
</dbReference>
<sequence>MWPDVDVDVLEDGRYVVECSPEYKLWVKRHFGGGVQAKAKWDARTDEWNVSATAGGAGGLRKVKFTPRTGKLELHTRKLEMGLLKASGVLTHDVQNRQVNFAWRLTSKWSADRGKVGRKEKIPLGSGLTADYKWSCSFSLPEMSGGTGGSGDGSVQVDKGKFRYTIKEIGLGLTLGKSSDER</sequence>
<dbReference type="Pfam" id="PF25003">
    <property type="entry name" value="DUF7781"/>
    <property type="match status" value="1"/>
</dbReference>
<gene>
    <name evidence="2" type="ORF">PCOL08062_LOCUS3832</name>
</gene>
<evidence type="ECO:0000313" key="2">
    <source>
        <dbReference type="EMBL" id="CAD8234902.1"/>
    </source>
</evidence>
<feature type="domain" description="DUF7781" evidence="1">
    <location>
        <begin position="62"/>
        <end position="169"/>
    </location>
</feature>
<reference evidence="2" key="1">
    <citation type="submission" date="2021-01" db="EMBL/GenBank/DDBJ databases">
        <authorList>
            <person name="Corre E."/>
            <person name="Pelletier E."/>
            <person name="Niang G."/>
            <person name="Scheremetjew M."/>
            <person name="Finn R."/>
            <person name="Kale V."/>
            <person name="Holt S."/>
            <person name="Cochrane G."/>
            <person name="Meng A."/>
            <person name="Brown T."/>
            <person name="Cohen L."/>
        </authorList>
    </citation>
    <scope>NUCLEOTIDE SEQUENCE</scope>
    <source>
        <strain evidence="2">CCMP1413</strain>
    </source>
</reference>
<evidence type="ECO:0000259" key="1">
    <source>
        <dbReference type="Pfam" id="PF25003"/>
    </source>
</evidence>
<proteinExistence type="predicted"/>
<dbReference type="AlphaFoldDB" id="A0A7R9TGF3"/>
<organism evidence="2">
    <name type="scientific">Prasinoderma coloniale</name>
    <dbReference type="NCBI Taxonomy" id="156133"/>
    <lineage>
        <taxon>Eukaryota</taxon>
        <taxon>Viridiplantae</taxon>
        <taxon>Prasinodermophyta</taxon>
        <taxon>Prasinodermophyceae</taxon>
        <taxon>Prasinodermales</taxon>
        <taxon>Prasinodermaceae</taxon>
        <taxon>Prasinoderma</taxon>
    </lineage>
</organism>
<protein>
    <recommendedName>
        <fullName evidence="1">DUF7781 domain-containing protein</fullName>
    </recommendedName>
</protein>
<accession>A0A7R9TGF3</accession>